<feature type="repeat" description="WD" evidence="7">
    <location>
        <begin position="108"/>
        <end position="149"/>
    </location>
</feature>
<evidence type="ECO:0000256" key="3">
    <source>
        <dbReference type="ARBA" id="ARBA00022472"/>
    </source>
</evidence>
<accession>A0A8S1F806</accession>
<dbReference type="InterPro" id="IPR037867">
    <property type="entry name" value="Swd2/WDR82"/>
</dbReference>
<keyword evidence="4 7" id="KW-0853">WD repeat</keyword>
<dbReference type="InterPro" id="IPR036322">
    <property type="entry name" value="WD40_repeat_dom_sf"/>
</dbReference>
<feature type="repeat" description="WD" evidence="7">
    <location>
        <begin position="542"/>
        <end position="572"/>
    </location>
</feature>
<keyword evidence="3" id="KW-0804">Transcription</keyword>
<dbReference type="PRINTS" id="PR00320">
    <property type="entry name" value="GPROTEINBRPT"/>
</dbReference>
<reference evidence="8 9" key="1">
    <citation type="submission" date="2020-04" db="EMBL/GenBank/DDBJ databases">
        <authorList>
            <person name="Laetsch R D."/>
            <person name="Stevens L."/>
            <person name="Kumar S."/>
            <person name="Blaxter L. M."/>
        </authorList>
    </citation>
    <scope>NUCLEOTIDE SEQUENCE [LARGE SCALE GENOMIC DNA]</scope>
</reference>
<comment type="similarity">
    <text evidence="2">Belongs to the WD repeat SWD2 family.</text>
</comment>
<keyword evidence="6" id="KW-0539">Nucleus</keyword>
<dbReference type="InterPro" id="IPR020472">
    <property type="entry name" value="WD40_PAC1"/>
</dbReference>
<evidence type="ECO:0000313" key="9">
    <source>
        <dbReference type="Proteomes" id="UP000494206"/>
    </source>
</evidence>
<protein>
    <submittedName>
        <fullName evidence="8">Uncharacterized protein</fullName>
    </submittedName>
</protein>
<feature type="repeat" description="WD" evidence="7">
    <location>
        <begin position="22"/>
        <end position="63"/>
    </location>
</feature>
<keyword evidence="3" id="KW-0805">Transcription regulation</keyword>
<dbReference type="Proteomes" id="UP000494206">
    <property type="component" value="Unassembled WGS sequence"/>
</dbReference>
<feature type="repeat" description="WD" evidence="7">
    <location>
        <begin position="252"/>
        <end position="282"/>
    </location>
</feature>
<dbReference type="GO" id="GO:0006353">
    <property type="term" value="P:DNA-templated transcription termination"/>
    <property type="evidence" value="ECO:0007669"/>
    <property type="project" value="UniProtKB-KW"/>
</dbReference>
<dbReference type="PROSITE" id="PS50294">
    <property type="entry name" value="WD_REPEATS_REGION"/>
    <property type="match status" value="2"/>
</dbReference>
<evidence type="ECO:0000256" key="5">
    <source>
        <dbReference type="ARBA" id="ARBA00022737"/>
    </source>
</evidence>
<dbReference type="SMART" id="SM00320">
    <property type="entry name" value="WD40"/>
    <property type="match status" value="13"/>
</dbReference>
<gene>
    <name evidence="8" type="ORF">CBOVIS_LOCUS10744</name>
</gene>
<dbReference type="InterPro" id="IPR011047">
    <property type="entry name" value="Quinoprotein_ADH-like_sf"/>
</dbReference>
<dbReference type="CDD" id="cd00200">
    <property type="entry name" value="WD40"/>
    <property type="match status" value="1"/>
</dbReference>
<evidence type="ECO:0000256" key="2">
    <source>
        <dbReference type="ARBA" id="ARBA00005616"/>
    </source>
</evidence>
<dbReference type="InterPro" id="IPR015943">
    <property type="entry name" value="WD40/YVTN_repeat-like_dom_sf"/>
</dbReference>
<dbReference type="PANTHER" id="PTHR19861">
    <property type="entry name" value="WD40 REPEAT PROTEIN SWD2"/>
    <property type="match status" value="1"/>
</dbReference>
<dbReference type="InterPro" id="IPR001680">
    <property type="entry name" value="WD40_rpt"/>
</dbReference>
<evidence type="ECO:0000256" key="7">
    <source>
        <dbReference type="PROSITE-ProRule" id="PRU00221"/>
    </source>
</evidence>
<evidence type="ECO:0000256" key="6">
    <source>
        <dbReference type="ARBA" id="ARBA00023242"/>
    </source>
</evidence>
<keyword evidence="9" id="KW-1185">Reference proteome</keyword>
<comment type="subcellular location">
    <subcellularLocation>
        <location evidence="1">Nucleus</location>
    </subcellularLocation>
</comment>
<dbReference type="PANTHER" id="PTHR19861:SF0">
    <property type="entry name" value="WD REPEAT-CONTAINING PROTEIN 82"/>
    <property type="match status" value="1"/>
</dbReference>
<keyword evidence="5" id="KW-0677">Repeat</keyword>
<evidence type="ECO:0000256" key="4">
    <source>
        <dbReference type="ARBA" id="ARBA00022574"/>
    </source>
</evidence>
<dbReference type="GO" id="GO:0003682">
    <property type="term" value="F:chromatin binding"/>
    <property type="evidence" value="ECO:0007669"/>
    <property type="project" value="TreeGrafter"/>
</dbReference>
<organism evidence="8 9">
    <name type="scientific">Caenorhabditis bovis</name>
    <dbReference type="NCBI Taxonomy" id="2654633"/>
    <lineage>
        <taxon>Eukaryota</taxon>
        <taxon>Metazoa</taxon>
        <taxon>Ecdysozoa</taxon>
        <taxon>Nematoda</taxon>
        <taxon>Chromadorea</taxon>
        <taxon>Rhabditida</taxon>
        <taxon>Rhabditina</taxon>
        <taxon>Rhabditomorpha</taxon>
        <taxon>Rhabditoidea</taxon>
        <taxon>Rhabditidae</taxon>
        <taxon>Peloderinae</taxon>
        <taxon>Caenorhabditis</taxon>
    </lineage>
</organism>
<dbReference type="OrthoDB" id="27537at2759"/>
<dbReference type="Gene3D" id="2.130.10.10">
    <property type="entry name" value="YVTN repeat-like/Quinoprotein amine dehydrogenase"/>
    <property type="match status" value="3"/>
</dbReference>
<dbReference type="Pfam" id="PF00400">
    <property type="entry name" value="WD40"/>
    <property type="match status" value="5"/>
</dbReference>
<dbReference type="AlphaFoldDB" id="A0A8S1F806"/>
<dbReference type="PROSITE" id="PS50082">
    <property type="entry name" value="WD_REPEATS_2"/>
    <property type="match status" value="5"/>
</dbReference>
<proteinExistence type="inferred from homology"/>
<dbReference type="SUPFAM" id="SSF50998">
    <property type="entry name" value="Quinoprotein alcohol dehydrogenase-like"/>
    <property type="match status" value="1"/>
</dbReference>
<sequence>MTERRYKLDENVLRQLVCGKIYADNIGRVNCVAFGNDGLNMITATEDDSILLFDMKSGQKSRSVNSKKYGVGHIQFAANGQCAVHSSTKVDNTVRYLSLADNKYLRYFQGHTDKVTGLSVSPSDDMFLSVSSDKSIRLWDLRTYSCMGIMSVHHTPIAAFDPEGLIFAAGMNNRNIKLYDLRSFEKGPFSSFEVDTPGVNCNWTHMKFSPCGKYILLCTNGQTLMLIDSFTGALKHCLEGHVNEKNEPLEGSFSPCAKYVFCGSSNKRIYVWDIETGSLVHSYAGIHDVTPHIVQFSPKYLSFVSAGNKILYAESDHAVTGMDFSYNGLTSVVTTDDDSINTFDMTHATKQKNVNSKKYGVANIQFIINNTCAVHSSTKIDNKIRYLSLSDNKYVRYCEGHTEFVTSLTTSPSDEMFVSISDDKTLRLWDLRVNPSVGMISVEKNTIAAYDPEGLIFATAAESNRINLYDLRSFEKGPFSTFNSSQTMKASEWTHVKFSPCGKYILVCTNGPVLYLLDAFTGVLKRTLRGHENSTNIPLKGSFSPDGKYIICGSTNRRIYVWETSSGLLVHTFHTYHHTPPHTVLFSPKFFAFMSASDKVGLIQTAYSPLASYDPEGIVLAVTNNDESIRLYDIRSFDHGPFISHKLPKDESMNWTKIAFSPNGKNIIVCTDSNVIKVVDAFKGHEKFVLNCHQNSNVKDATLSSNYTRFTIFVDWKLRFIDICLFIGKWSTFSYDENVS</sequence>
<evidence type="ECO:0000313" key="8">
    <source>
        <dbReference type="EMBL" id="CAB3409046.1"/>
    </source>
</evidence>
<keyword evidence="3" id="KW-0806">Transcription termination</keyword>
<evidence type="ECO:0000256" key="1">
    <source>
        <dbReference type="ARBA" id="ARBA00004123"/>
    </source>
</evidence>
<dbReference type="SUPFAM" id="SSF50978">
    <property type="entry name" value="WD40 repeat-like"/>
    <property type="match status" value="2"/>
</dbReference>
<dbReference type="EMBL" id="CADEPM010000008">
    <property type="protein sequence ID" value="CAB3409046.1"/>
    <property type="molecule type" value="Genomic_DNA"/>
</dbReference>
<dbReference type="GO" id="GO:0048188">
    <property type="term" value="C:Set1C/COMPASS complex"/>
    <property type="evidence" value="ECO:0007669"/>
    <property type="project" value="TreeGrafter"/>
</dbReference>
<name>A0A8S1F806_9PELO</name>
<comment type="caution">
    <text evidence="8">The sequence shown here is derived from an EMBL/GenBank/DDBJ whole genome shotgun (WGS) entry which is preliminary data.</text>
</comment>
<feature type="repeat" description="WD" evidence="7">
    <location>
        <begin position="398"/>
        <end position="439"/>
    </location>
</feature>